<dbReference type="RefSeq" id="WP_277103518.1">
    <property type="nucleotide sequence ID" value="NZ_BAAAJS010000069.1"/>
</dbReference>
<accession>A0ABU2BBQ8</accession>
<dbReference type="Proteomes" id="UP001183619">
    <property type="component" value="Unassembled WGS sequence"/>
</dbReference>
<evidence type="ECO:0008006" key="3">
    <source>
        <dbReference type="Google" id="ProtNLM"/>
    </source>
</evidence>
<proteinExistence type="predicted"/>
<sequence length="502" mass="56197">MSVVAQALSFRTLAKQSPVFSLIRSPHAPLILSFLAVHFPHGSSPRPAAEIYELLDADLNMLRSHNFDLPKGPQGYVADWIKAGWLIRKPGTSKTGETLEPSDHSLNALEAVHRWRDPRSTMTASRIQSIAFAVESLARDSDPDAQQRIDHLLRQREQIDQLIKETESGHFHVLDTEQIRERITDILDLASSVPADFARVRAEFEELNRTVRRQLLDPEDSRGTVLDDIFRGVDLIAESEAGRSFHGFYEILLDHERSAHIDSWIASILEREQSASIEIEHKERLRHLFRDMETLGYEVNTVMTTLARSLRHYVTTQDFAENRRMLELLRATRALSAKAVESHQLGPLHHMNTPLTKIGMSISSVSALVPKNPGLDFVDTDPVPIAEVTIDVDELLASVSASEINFTELEEAIAHLLETHTKITIGEVLHHFPATQGLASVVGLLYLALSNGHPLGHQESVSWTERAPIGDSLEAPDEDQHKEITMHATIEGWFFSSPTTAV</sequence>
<dbReference type="Pfam" id="PF11855">
    <property type="entry name" value="DUF3375"/>
    <property type="match status" value="1"/>
</dbReference>
<protein>
    <recommendedName>
        <fullName evidence="3">DUF3375 domain-containing protein</fullName>
    </recommendedName>
</protein>
<comment type="caution">
    <text evidence="1">The sequence shown here is derived from an EMBL/GenBank/DDBJ whole genome shotgun (WGS) entry which is preliminary data.</text>
</comment>
<organism evidence="1 2">
    <name type="scientific">Corynebacterium felinum</name>
    <dbReference type="NCBI Taxonomy" id="131318"/>
    <lineage>
        <taxon>Bacteria</taxon>
        <taxon>Bacillati</taxon>
        <taxon>Actinomycetota</taxon>
        <taxon>Actinomycetes</taxon>
        <taxon>Mycobacteriales</taxon>
        <taxon>Corynebacteriaceae</taxon>
        <taxon>Corynebacterium</taxon>
    </lineage>
</organism>
<dbReference type="EMBL" id="JAVDYF010000001">
    <property type="protein sequence ID" value="MDR7356025.1"/>
    <property type="molecule type" value="Genomic_DNA"/>
</dbReference>
<name>A0ABU2BBQ8_9CORY</name>
<evidence type="ECO:0000313" key="2">
    <source>
        <dbReference type="Proteomes" id="UP001183619"/>
    </source>
</evidence>
<gene>
    <name evidence="1" type="ORF">J2S37_002563</name>
</gene>
<keyword evidence="2" id="KW-1185">Reference proteome</keyword>
<reference evidence="1 2" key="1">
    <citation type="submission" date="2023-07" db="EMBL/GenBank/DDBJ databases">
        <title>Sequencing the genomes of 1000 actinobacteria strains.</title>
        <authorList>
            <person name="Klenk H.-P."/>
        </authorList>
    </citation>
    <scope>NUCLEOTIDE SEQUENCE [LARGE SCALE GENOMIC DNA]</scope>
    <source>
        <strain evidence="1 2">DSM 44508</strain>
    </source>
</reference>
<evidence type="ECO:0000313" key="1">
    <source>
        <dbReference type="EMBL" id="MDR7356025.1"/>
    </source>
</evidence>
<dbReference type="InterPro" id="IPR021804">
    <property type="entry name" value="DUF3375"/>
</dbReference>